<keyword evidence="3" id="KW-1185">Reference proteome</keyword>
<dbReference type="OrthoDB" id="8906642at2"/>
<gene>
    <name evidence="2" type="ORF">ebA1610</name>
</gene>
<dbReference type="RefSeq" id="WP_011236725.1">
    <property type="nucleotide sequence ID" value="NC_006513.1"/>
</dbReference>
<dbReference type="Proteomes" id="UP000006552">
    <property type="component" value="Chromosome"/>
</dbReference>
<evidence type="ECO:0000313" key="2">
    <source>
        <dbReference type="EMBL" id="CAI07000.1"/>
    </source>
</evidence>
<dbReference type="EMBL" id="CR555306">
    <property type="protein sequence ID" value="CAI07000.1"/>
    <property type="molecule type" value="Genomic_DNA"/>
</dbReference>
<name>Q5P6R1_AROAE</name>
<dbReference type="AlphaFoldDB" id="Q5P6R1"/>
<evidence type="ECO:0000313" key="3">
    <source>
        <dbReference type="Proteomes" id="UP000006552"/>
    </source>
</evidence>
<dbReference type="Pfam" id="PF05137">
    <property type="entry name" value="PilN"/>
    <property type="match status" value="1"/>
</dbReference>
<evidence type="ECO:0008006" key="4">
    <source>
        <dbReference type="Google" id="ProtNLM"/>
    </source>
</evidence>
<accession>Q5P6R1</accession>
<dbReference type="Gene3D" id="3.30.420.380">
    <property type="match status" value="1"/>
</dbReference>
<dbReference type="InterPro" id="IPR007813">
    <property type="entry name" value="PilN"/>
</dbReference>
<dbReference type="HOGENOM" id="CLU_059340_0_0_4"/>
<dbReference type="KEGG" id="eba:ebA1610"/>
<proteinExistence type="predicted"/>
<sequence>MALEAGNPTLFGFDLRRIGQVWRNGWDEAFQWPSLAWLTPQEAIRVLLPDGGEALRLGVSAAPAPADVAAATLAVVLPEDSVLLREVRLPPLGGDELRQAIELEVLAVSPFPPEETVWGWRVEPVGAQVRVRLALTARSHVRAALAHEQERLSGVEPEIWAVATAPIVLQGYGEHDRMKRMRAARNRILLAFAGAFVLMLALAVTPVLQARERVFDAQRQYAALETEVASLLGARNALAVGNERARALRAHLEQRQELPQLLELITLLLPDDAFLSRLEVQGRQVRIVGQAADAAQLMKILGAPGSPFRNVRAPSPISRAAGSNKENFVIEFIVPGEEKAQ</sequence>
<dbReference type="eggNOG" id="COG3166">
    <property type="taxonomic scope" value="Bacteria"/>
</dbReference>
<dbReference type="STRING" id="76114.ebA1610"/>
<dbReference type="SUPFAM" id="SSF53067">
    <property type="entry name" value="Actin-like ATPase domain"/>
    <property type="match status" value="1"/>
</dbReference>
<reference evidence="2 3" key="1">
    <citation type="journal article" date="2005" name="Arch. Microbiol.">
        <title>The genome sequence of an anaerobic aromatic-degrading denitrifying bacterium, strain EbN1.</title>
        <authorList>
            <person name="Rabus R."/>
            <person name="Kube M."/>
            <person name="Heider J."/>
            <person name="Beck A."/>
            <person name="Heitmann K."/>
            <person name="Widdel F."/>
            <person name="Reinhardt R."/>
        </authorList>
    </citation>
    <scope>NUCLEOTIDE SEQUENCE [LARGE SCALE GENOMIC DNA]</scope>
    <source>
        <strain evidence="2 3">EbN1</strain>
    </source>
</reference>
<organism evidence="2 3">
    <name type="scientific">Aromatoleum aromaticum (strain DSM 19018 / LMG 30748 / EbN1)</name>
    <name type="common">Azoarcus sp. (strain EbN1)</name>
    <dbReference type="NCBI Taxonomy" id="76114"/>
    <lineage>
        <taxon>Bacteria</taxon>
        <taxon>Pseudomonadati</taxon>
        <taxon>Pseudomonadota</taxon>
        <taxon>Betaproteobacteria</taxon>
        <taxon>Rhodocyclales</taxon>
        <taxon>Rhodocyclaceae</taxon>
        <taxon>Aromatoleum</taxon>
    </lineage>
</organism>
<keyword evidence="1" id="KW-0812">Transmembrane</keyword>
<keyword evidence="1" id="KW-0472">Membrane</keyword>
<protein>
    <recommendedName>
        <fullName evidence="4">General secretion pathway protein L</fullName>
    </recommendedName>
</protein>
<feature type="transmembrane region" description="Helical" evidence="1">
    <location>
        <begin position="188"/>
        <end position="208"/>
    </location>
</feature>
<dbReference type="InterPro" id="IPR043129">
    <property type="entry name" value="ATPase_NBD"/>
</dbReference>
<keyword evidence="1" id="KW-1133">Transmembrane helix</keyword>
<evidence type="ECO:0000256" key="1">
    <source>
        <dbReference type="SAM" id="Phobius"/>
    </source>
</evidence>